<dbReference type="EMBL" id="JAUHHV010000009">
    <property type="protein sequence ID" value="KAK1413544.1"/>
    <property type="molecule type" value="Genomic_DNA"/>
</dbReference>
<dbReference type="AlphaFoldDB" id="A0AAD8JZ97"/>
<dbReference type="Proteomes" id="UP001229421">
    <property type="component" value="Unassembled WGS sequence"/>
</dbReference>
<reference evidence="1" key="1">
    <citation type="journal article" date="2023" name="bioRxiv">
        <title>Improved chromosome-level genome assembly for marigold (Tagetes erecta).</title>
        <authorList>
            <person name="Jiang F."/>
            <person name="Yuan L."/>
            <person name="Wang S."/>
            <person name="Wang H."/>
            <person name="Xu D."/>
            <person name="Wang A."/>
            <person name="Fan W."/>
        </authorList>
    </citation>
    <scope>NUCLEOTIDE SEQUENCE</scope>
    <source>
        <strain evidence="1">WSJ</strain>
        <tissue evidence="1">Leaf</tissue>
    </source>
</reference>
<comment type="caution">
    <text evidence="1">The sequence shown here is derived from an EMBL/GenBank/DDBJ whole genome shotgun (WGS) entry which is preliminary data.</text>
</comment>
<accession>A0AAD8JZ97</accession>
<protein>
    <submittedName>
        <fullName evidence="1">Uncharacterized protein</fullName>
    </submittedName>
</protein>
<keyword evidence="2" id="KW-1185">Reference proteome</keyword>
<name>A0AAD8JZ97_TARER</name>
<evidence type="ECO:0000313" key="1">
    <source>
        <dbReference type="EMBL" id="KAK1413544.1"/>
    </source>
</evidence>
<organism evidence="1 2">
    <name type="scientific">Tagetes erecta</name>
    <name type="common">African marigold</name>
    <dbReference type="NCBI Taxonomy" id="13708"/>
    <lineage>
        <taxon>Eukaryota</taxon>
        <taxon>Viridiplantae</taxon>
        <taxon>Streptophyta</taxon>
        <taxon>Embryophyta</taxon>
        <taxon>Tracheophyta</taxon>
        <taxon>Spermatophyta</taxon>
        <taxon>Magnoliopsida</taxon>
        <taxon>eudicotyledons</taxon>
        <taxon>Gunneridae</taxon>
        <taxon>Pentapetalae</taxon>
        <taxon>asterids</taxon>
        <taxon>campanulids</taxon>
        <taxon>Asterales</taxon>
        <taxon>Asteraceae</taxon>
        <taxon>Asteroideae</taxon>
        <taxon>Heliantheae alliance</taxon>
        <taxon>Tageteae</taxon>
        <taxon>Tagetes</taxon>
    </lineage>
</organism>
<evidence type="ECO:0000313" key="2">
    <source>
        <dbReference type="Proteomes" id="UP001229421"/>
    </source>
</evidence>
<proteinExistence type="predicted"/>
<sequence>MEEISLGVENILNIIGSFLRIPNGFAEMFGEIRVFNCVSTEAELYMAHASLNKRIKMENREKDFMFTDKALKEAFAAKDEDLAAAFISTASTYAALPLVGAPALAVSQAVTSAATSKAAAAAIETVVNEAYAVFAQLVNLASAADDLLVQAVAADGAAFEHPKLLLLLSSSC</sequence>
<gene>
    <name evidence="1" type="ORF">QVD17_35319</name>
</gene>